<protein>
    <recommendedName>
        <fullName evidence="6">Response regulatory domain-containing protein</fullName>
    </recommendedName>
</protein>
<dbReference type="GO" id="GO:0097588">
    <property type="term" value="P:archaeal or bacterial-type flagellum-dependent cell motility"/>
    <property type="evidence" value="ECO:0007669"/>
    <property type="project" value="UniProtKB-KW"/>
</dbReference>
<dbReference type="Proteomes" id="UP000015520">
    <property type="component" value="Unassembled WGS sequence"/>
</dbReference>
<gene>
    <name evidence="7" type="ORF">M947_00995</name>
</gene>
<dbReference type="SMART" id="SM00448">
    <property type="entry name" value="REC"/>
    <property type="match status" value="1"/>
</dbReference>
<evidence type="ECO:0000256" key="5">
    <source>
        <dbReference type="PROSITE-ProRule" id="PRU00169"/>
    </source>
</evidence>
<keyword evidence="2" id="KW-0145">Chemotaxis</keyword>
<evidence type="ECO:0000259" key="6">
    <source>
        <dbReference type="PROSITE" id="PS50110"/>
    </source>
</evidence>
<dbReference type="PATRIC" id="fig|1172190.3.peg.194"/>
<dbReference type="GO" id="GO:0006935">
    <property type="term" value="P:chemotaxis"/>
    <property type="evidence" value="ECO:0007669"/>
    <property type="project" value="UniProtKB-KW"/>
</dbReference>
<evidence type="ECO:0000256" key="4">
    <source>
        <dbReference type="ARBA" id="ARBA00022779"/>
    </source>
</evidence>
<evidence type="ECO:0000256" key="3">
    <source>
        <dbReference type="ARBA" id="ARBA00022553"/>
    </source>
</evidence>
<sequence length="556" mass="64997">MRVTPALIVDDSPMIIKIIKRSLLTNKIDGYYFRDDSIYSASDGMEAFEVMGRAHDIKLIVTDINMPYLNGDEFIEILKDTGKLSNLEVVFVTSSSTQLILKSEIQESILGIIYKPFRYESFVQKFKALQKQKSLQNIELQKIKTQQVEKKEFIEKMCYLYFGDIGIDSVTDNLDTIIDESFSNAQITKNEYPELLYSILSIYLFESQIEHKVSHKRIKCILKRKENSSHIKKSRLGLIDGFKKELDYVNSTDLRPSEIITALISHTFDTLSMSTSHVKKFFPIDNKLYAPHFEYIIEEFIKIDCEFKDDRLFKLMSEHKEIEEFSEFLYHFLKNREIFKSIKAVSLSKVLGIELKKRLSKILKITYALNKHYCSTLEFYIFKRAKSSSEIHRFFKKNMPKIIPCSSTFLHFKGKVTTKELRDYTPYEMQKLVVISSELKTLEFFKGAIGDAFKNWSVFCFAKNVILEAWLGSNKPNKIVIDYNFKGSGFKNGVEFLSLLYKRYPHLKHEAVVNGVYFITKEQNQQELKEYRGVLKFAKIAYPIVFKDAYETLIYD</sequence>
<dbReference type="RefSeq" id="WP_021286484.1">
    <property type="nucleotide sequence ID" value="NZ_AUPZ01000002.1"/>
</dbReference>
<dbReference type="SUPFAM" id="SSF52172">
    <property type="entry name" value="CheY-like"/>
    <property type="match status" value="1"/>
</dbReference>
<comment type="caution">
    <text evidence="7">The sequence shown here is derived from an EMBL/GenBank/DDBJ whole genome shotgun (WGS) entry which is preliminary data.</text>
</comment>
<dbReference type="PROSITE" id="PS50110">
    <property type="entry name" value="RESPONSE_REGULATORY"/>
    <property type="match status" value="1"/>
</dbReference>
<keyword evidence="4" id="KW-0283">Flagellar rotation</keyword>
<evidence type="ECO:0000256" key="2">
    <source>
        <dbReference type="ARBA" id="ARBA00022500"/>
    </source>
</evidence>
<evidence type="ECO:0000313" key="8">
    <source>
        <dbReference type="Proteomes" id="UP000015520"/>
    </source>
</evidence>
<dbReference type="InterPro" id="IPR001789">
    <property type="entry name" value="Sig_transdc_resp-reg_receiver"/>
</dbReference>
<dbReference type="OrthoDB" id="5392850at2"/>
<dbReference type="InterPro" id="IPR050595">
    <property type="entry name" value="Bact_response_regulator"/>
</dbReference>
<keyword evidence="8" id="KW-1185">Reference proteome</keyword>
<dbReference type="PANTHER" id="PTHR44591">
    <property type="entry name" value="STRESS RESPONSE REGULATOR PROTEIN 1"/>
    <property type="match status" value="1"/>
</dbReference>
<reference evidence="7 8" key="1">
    <citation type="submission" date="2013-07" db="EMBL/GenBank/DDBJ databases">
        <title>Sulfurimonas hongkongensis AST-10 Genome Sequencing.</title>
        <authorList>
            <person name="Cai L."/>
            <person name="Zhang T."/>
        </authorList>
    </citation>
    <scope>NUCLEOTIDE SEQUENCE [LARGE SCALE GENOMIC DNA]</scope>
    <source>
        <strain evidence="7 8">AST-10</strain>
    </source>
</reference>
<dbReference type="InterPro" id="IPR011006">
    <property type="entry name" value="CheY-like_superfamily"/>
</dbReference>
<proteinExistence type="predicted"/>
<feature type="modified residue" description="4-aspartylphosphate" evidence="5">
    <location>
        <position position="63"/>
    </location>
</feature>
<dbReference type="eggNOG" id="COG0745">
    <property type="taxonomic scope" value="Bacteria"/>
</dbReference>
<dbReference type="AlphaFoldDB" id="T0JQH1"/>
<dbReference type="Pfam" id="PF00072">
    <property type="entry name" value="Response_reg"/>
    <property type="match status" value="1"/>
</dbReference>
<dbReference type="STRING" id="1172190.M947_00995"/>
<evidence type="ECO:0000256" key="1">
    <source>
        <dbReference type="ARBA" id="ARBA00001946"/>
    </source>
</evidence>
<accession>T0JQH1</accession>
<dbReference type="Gene3D" id="3.40.50.2300">
    <property type="match status" value="1"/>
</dbReference>
<dbReference type="PANTHER" id="PTHR44591:SF3">
    <property type="entry name" value="RESPONSE REGULATORY DOMAIN-CONTAINING PROTEIN"/>
    <property type="match status" value="1"/>
</dbReference>
<feature type="domain" description="Response regulatory" evidence="6">
    <location>
        <begin position="5"/>
        <end position="130"/>
    </location>
</feature>
<organism evidence="7 8">
    <name type="scientific">Sulfurimonas hongkongensis</name>
    <dbReference type="NCBI Taxonomy" id="1172190"/>
    <lineage>
        <taxon>Bacteria</taxon>
        <taxon>Pseudomonadati</taxon>
        <taxon>Campylobacterota</taxon>
        <taxon>Epsilonproteobacteria</taxon>
        <taxon>Campylobacterales</taxon>
        <taxon>Sulfurimonadaceae</taxon>
        <taxon>Sulfurimonas</taxon>
    </lineage>
</organism>
<comment type="cofactor">
    <cofactor evidence="1">
        <name>Mg(2+)</name>
        <dbReference type="ChEBI" id="CHEBI:18420"/>
    </cofactor>
</comment>
<name>T0JQH1_9BACT</name>
<dbReference type="EMBL" id="AUPZ01000002">
    <property type="protein sequence ID" value="EQB40406.1"/>
    <property type="molecule type" value="Genomic_DNA"/>
</dbReference>
<dbReference type="GO" id="GO:0000160">
    <property type="term" value="P:phosphorelay signal transduction system"/>
    <property type="evidence" value="ECO:0007669"/>
    <property type="project" value="InterPro"/>
</dbReference>
<evidence type="ECO:0000313" key="7">
    <source>
        <dbReference type="EMBL" id="EQB40406.1"/>
    </source>
</evidence>
<keyword evidence="3 5" id="KW-0597">Phosphoprotein</keyword>